<organism evidence="2 3">
    <name type="scientific">candidate division KSB3 bacterium</name>
    <dbReference type="NCBI Taxonomy" id="2044937"/>
    <lineage>
        <taxon>Bacteria</taxon>
        <taxon>candidate division KSB3</taxon>
    </lineage>
</organism>
<gene>
    <name evidence="2" type="ORF">GF339_04930</name>
</gene>
<dbReference type="Pfam" id="PF20244">
    <property type="entry name" value="DUF6599"/>
    <property type="match status" value="1"/>
</dbReference>
<protein>
    <submittedName>
        <fullName evidence="2">Uncharacterized protein</fullName>
    </submittedName>
</protein>
<reference evidence="2" key="1">
    <citation type="submission" date="2019-11" db="EMBL/GenBank/DDBJ databases">
        <title>Microbial mats filling the niche in hypersaline microbial mats.</title>
        <authorList>
            <person name="Wong H.L."/>
            <person name="Macleod F.I."/>
            <person name="White R.A. III"/>
            <person name="Burns B.P."/>
        </authorList>
    </citation>
    <scope>NUCLEOTIDE SEQUENCE</scope>
    <source>
        <strain evidence="2">Rbin_158</strain>
    </source>
</reference>
<dbReference type="EMBL" id="WJJP01000155">
    <property type="protein sequence ID" value="MBD3323905.1"/>
    <property type="molecule type" value="Genomic_DNA"/>
</dbReference>
<comment type="caution">
    <text evidence="2">The sequence shown here is derived from an EMBL/GenBank/DDBJ whole genome shotgun (WGS) entry which is preliminary data.</text>
</comment>
<dbReference type="AlphaFoldDB" id="A0A9D5JTP7"/>
<evidence type="ECO:0000313" key="3">
    <source>
        <dbReference type="Proteomes" id="UP000649604"/>
    </source>
</evidence>
<keyword evidence="1" id="KW-0732">Signal</keyword>
<feature type="signal peptide" evidence="1">
    <location>
        <begin position="1"/>
        <end position="26"/>
    </location>
</feature>
<feature type="chain" id="PRO_5038351129" evidence="1">
    <location>
        <begin position="27"/>
        <end position="334"/>
    </location>
</feature>
<dbReference type="PROSITE" id="PS51257">
    <property type="entry name" value="PROKAR_LIPOPROTEIN"/>
    <property type="match status" value="1"/>
</dbReference>
<accession>A0A9D5JTP7</accession>
<name>A0A9D5JTP7_9BACT</name>
<proteinExistence type="predicted"/>
<evidence type="ECO:0000313" key="2">
    <source>
        <dbReference type="EMBL" id="MBD3323905.1"/>
    </source>
</evidence>
<sequence>MPVWIKPLFCAVAIMMILSCLEGAHADMTTSTVDLPHTVGSWSRSESAQIIDADNIFAYMNGAGELYLAYRFDHLEVYEYTADDQDDILVEVYVMQTSDDAFGLLSLDWGGEPMTFSDQPSPSGSTPAPSVRALYGSGLLRLWADTIYARILAYRETPEARDAVLALGRAIAADRDTPPAPEFLKVLPQAIGSAWQLRADRIGYFRSHLVLNSLYYLSHQNILNLDHSVEAVTAPYEYVTDPSIRPQVLVVNYAGPEHTQHALEQFHAAYLPDNPKTFDVEGTAPYSEVFALEDGWLGYSVEGRCLTMVFECPDQEAASLIIEQISCPAIKKEE</sequence>
<dbReference type="Proteomes" id="UP000649604">
    <property type="component" value="Unassembled WGS sequence"/>
</dbReference>
<dbReference type="InterPro" id="IPR046534">
    <property type="entry name" value="DUF6599"/>
</dbReference>
<evidence type="ECO:0000256" key="1">
    <source>
        <dbReference type="SAM" id="SignalP"/>
    </source>
</evidence>